<dbReference type="GO" id="GO:0016020">
    <property type="term" value="C:membrane"/>
    <property type="evidence" value="ECO:0007669"/>
    <property type="project" value="UniProtKB-SubCell"/>
</dbReference>
<sequence>MTLLHRLSEDRKLRRRLWWGAYAVTSTAATVAGALGFRVAAGVTKPIPLALLGIRVVGSTEIGKADRLIVGGAVAASAIGDLWMYREEFAADDAEKDRNLRFGAATFGVAQAFYSAAMVRRGARFSVRALAPRVAVMGEPAAILAKFRPGVLPVLGPYGWALASMSTLASTSGSDRLAAGGIVFQASDLAIINRRHLLTADNARIALARKVVEAWVLGTYFTAQALLVDGLCERHDTDSA</sequence>
<keyword evidence="3 6" id="KW-0812">Transmembrane</keyword>
<evidence type="ECO:0000256" key="3">
    <source>
        <dbReference type="ARBA" id="ARBA00022692"/>
    </source>
</evidence>
<dbReference type="EMBL" id="BAEH01000070">
    <property type="protein sequence ID" value="GAB18944.1"/>
    <property type="molecule type" value="Genomic_DNA"/>
</dbReference>
<comment type="subcellular location">
    <subcellularLocation>
        <location evidence="1">Membrane</location>
        <topology evidence="1">Multi-pass membrane protein</topology>
    </subcellularLocation>
</comment>
<organism evidence="7 8">
    <name type="scientific">Gordonia effusa NBRC 100432</name>
    <dbReference type="NCBI Taxonomy" id="1077974"/>
    <lineage>
        <taxon>Bacteria</taxon>
        <taxon>Bacillati</taxon>
        <taxon>Actinomycetota</taxon>
        <taxon>Actinomycetes</taxon>
        <taxon>Mycobacteriales</taxon>
        <taxon>Gordoniaceae</taxon>
        <taxon>Gordonia</taxon>
    </lineage>
</organism>
<evidence type="ECO:0000256" key="4">
    <source>
        <dbReference type="ARBA" id="ARBA00022989"/>
    </source>
</evidence>
<dbReference type="AlphaFoldDB" id="H0R1J3"/>
<evidence type="ECO:0000313" key="8">
    <source>
        <dbReference type="Proteomes" id="UP000035034"/>
    </source>
</evidence>
<name>H0R1J3_9ACTN</name>
<feature type="transmembrane region" description="Helical" evidence="6">
    <location>
        <begin position="21"/>
        <end position="41"/>
    </location>
</feature>
<dbReference type="RefSeq" id="WP_007318280.1">
    <property type="nucleotide sequence ID" value="NZ_BAEH01000070.1"/>
</dbReference>
<keyword evidence="8" id="KW-1185">Reference proteome</keyword>
<keyword evidence="4 6" id="KW-1133">Transmembrane helix</keyword>
<reference evidence="7 8" key="1">
    <citation type="submission" date="2011-12" db="EMBL/GenBank/DDBJ databases">
        <title>Whole genome shotgun sequence of Gordonia effusa NBRC 100432.</title>
        <authorList>
            <person name="Yoshida I."/>
            <person name="Takarada H."/>
            <person name="Hosoyama A."/>
            <person name="Tsuchikane K."/>
            <person name="Katsumata H."/>
            <person name="Yamazaki S."/>
            <person name="Fujita N."/>
        </authorList>
    </citation>
    <scope>NUCLEOTIDE SEQUENCE [LARGE SCALE GENOMIC DNA]</scope>
    <source>
        <strain evidence="7 8">NBRC 100432</strain>
    </source>
</reference>
<evidence type="ECO:0000313" key="7">
    <source>
        <dbReference type="EMBL" id="GAB18944.1"/>
    </source>
</evidence>
<protein>
    <recommendedName>
        <fullName evidence="9">Lysoplasmalogenase</fullName>
    </recommendedName>
</protein>
<gene>
    <name evidence="7" type="ORF">GOEFS_070_00280</name>
</gene>
<proteinExistence type="inferred from homology"/>
<dbReference type="STRING" id="1077974.GOEFS_070_00280"/>
<evidence type="ECO:0000256" key="2">
    <source>
        <dbReference type="ARBA" id="ARBA00007375"/>
    </source>
</evidence>
<dbReference type="Proteomes" id="UP000035034">
    <property type="component" value="Unassembled WGS sequence"/>
</dbReference>
<evidence type="ECO:0000256" key="6">
    <source>
        <dbReference type="SAM" id="Phobius"/>
    </source>
</evidence>
<dbReference type="InterPro" id="IPR012506">
    <property type="entry name" value="TMEM86B-like"/>
</dbReference>
<accession>H0R1J3</accession>
<evidence type="ECO:0000256" key="1">
    <source>
        <dbReference type="ARBA" id="ARBA00004141"/>
    </source>
</evidence>
<comment type="caution">
    <text evidence="7">The sequence shown here is derived from an EMBL/GenBank/DDBJ whole genome shotgun (WGS) entry which is preliminary data.</text>
</comment>
<dbReference type="Pfam" id="PF07947">
    <property type="entry name" value="YhhN"/>
    <property type="match status" value="1"/>
</dbReference>
<dbReference type="eggNOG" id="COG3714">
    <property type="taxonomic scope" value="Bacteria"/>
</dbReference>
<evidence type="ECO:0000256" key="5">
    <source>
        <dbReference type="ARBA" id="ARBA00023136"/>
    </source>
</evidence>
<comment type="similarity">
    <text evidence="2">Belongs to the TMEM86 family.</text>
</comment>
<keyword evidence="5 6" id="KW-0472">Membrane</keyword>
<evidence type="ECO:0008006" key="9">
    <source>
        <dbReference type="Google" id="ProtNLM"/>
    </source>
</evidence>